<dbReference type="PROSITE" id="PS50181">
    <property type="entry name" value="FBOX"/>
    <property type="match status" value="1"/>
</dbReference>
<dbReference type="SUPFAM" id="SSF81383">
    <property type="entry name" value="F-box domain"/>
    <property type="match status" value="1"/>
</dbReference>
<proteinExistence type="predicted"/>
<name>A0A8H3I3S1_9AGAM</name>
<evidence type="ECO:0000313" key="2">
    <source>
        <dbReference type="EMBL" id="CAE7229942.1"/>
    </source>
</evidence>
<organism evidence="2 3">
    <name type="scientific">Rhizoctonia solani</name>
    <dbReference type="NCBI Taxonomy" id="456999"/>
    <lineage>
        <taxon>Eukaryota</taxon>
        <taxon>Fungi</taxon>
        <taxon>Dikarya</taxon>
        <taxon>Basidiomycota</taxon>
        <taxon>Agaricomycotina</taxon>
        <taxon>Agaricomycetes</taxon>
        <taxon>Cantharellales</taxon>
        <taxon>Ceratobasidiaceae</taxon>
        <taxon>Rhizoctonia</taxon>
    </lineage>
</organism>
<protein>
    <recommendedName>
        <fullName evidence="1">F-box domain-containing protein</fullName>
    </recommendedName>
</protein>
<dbReference type="EMBL" id="CAJNJQ010006506">
    <property type="protein sequence ID" value="CAE7229942.1"/>
    <property type="molecule type" value="Genomic_DNA"/>
</dbReference>
<dbReference type="Proteomes" id="UP000663827">
    <property type="component" value="Unassembled WGS sequence"/>
</dbReference>
<comment type="caution">
    <text evidence="2">The sequence shown here is derived from an EMBL/GenBank/DDBJ whole genome shotgun (WGS) entry which is preliminary data.</text>
</comment>
<dbReference type="InterPro" id="IPR036047">
    <property type="entry name" value="F-box-like_dom_sf"/>
</dbReference>
<sequence>MSPNACLDDLPIEIIASILKVCDYRTVLRFSSTNTRYREIVGGSSSLQLLIELEINGLEILKKGVDSSDESLLKELRRCLLVRRSLNYLAPQAYRVAESWRPGIKIYNYMIHGDHYFGLYDELDIEDPDDLNFTSLLIVDLSRREYEEPVYLSFETRFRSFDADLTQELVVLTEARSGDPTLSRFHFCSTIDGKPHPLARHALISIQLEDPGFDELIPSPVLDIQTEISGKVLIIGYHWSDLAFGIFELLIFDWVSGALLGRIRSEAAISRAFTLLDNQHLALLSATRSNNSPHPDMVVLMIYQIPCIALPDQDEGGSFNASSYPSLAPILVLHFPPIQDSLVFRGSTTGFILRTNPGVGQAMFGGPSIFVCARVPVFEIRMSFHNFQSETHNFSYQIYISTYHIFELLARREPGQETFSWNEWGPRATRWFDYTGNRSPLMGTQCVRWIGSGSYHKLSTIEFNPRPLEGPPVQTEMFGSNVKSVFHAGFKEPVESCLPYRITCPENASTMRKCRRWDIQGHRLIGYLSRNNMLRSPAILICDSPPT</sequence>
<dbReference type="InterPro" id="IPR001810">
    <property type="entry name" value="F-box_dom"/>
</dbReference>
<reference evidence="2" key="1">
    <citation type="submission" date="2021-01" db="EMBL/GenBank/DDBJ databases">
        <authorList>
            <person name="Kaushik A."/>
        </authorList>
    </citation>
    <scope>NUCLEOTIDE SEQUENCE</scope>
    <source>
        <strain evidence="2">AG5</strain>
    </source>
</reference>
<evidence type="ECO:0000259" key="1">
    <source>
        <dbReference type="PROSITE" id="PS50181"/>
    </source>
</evidence>
<dbReference type="CDD" id="cd09917">
    <property type="entry name" value="F-box_SF"/>
    <property type="match status" value="1"/>
</dbReference>
<evidence type="ECO:0000313" key="3">
    <source>
        <dbReference type="Proteomes" id="UP000663827"/>
    </source>
</evidence>
<gene>
    <name evidence="2" type="ORF">RDB_LOCUS183665</name>
</gene>
<feature type="domain" description="F-box" evidence="1">
    <location>
        <begin position="4"/>
        <end position="50"/>
    </location>
</feature>
<dbReference type="AlphaFoldDB" id="A0A8H3I3S1"/>
<accession>A0A8H3I3S1</accession>